<organism evidence="2 3">
    <name type="scientific">Orchesella dallaii</name>
    <dbReference type="NCBI Taxonomy" id="48710"/>
    <lineage>
        <taxon>Eukaryota</taxon>
        <taxon>Metazoa</taxon>
        <taxon>Ecdysozoa</taxon>
        <taxon>Arthropoda</taxon>
        <taxon>Hexapoda</taxon>
        <taxon>Collembola</taxon>
        <taxon>Entomobryomorpha</taxon>
        <taxon>Entomobryoidea</taxon>
        <taxon>Orchesellidae</taxon>
        <taxon>Orchesellinae</taxon>
        <taxon>Orchesella</taxon>
    </lineage>
</organism>
<keyword evidence="3" id="KW-1185">Reference proteome</keyword>
<keyword evidence="1" id="KW-0472">Membrane</keyword>
<protein>
    <submittedName>
        <fullName evidence="2">Uncharacterized protein</fullName>
    </submittedName>
</protein>
<dbReference type="Proteomes" id="UP001642540">
    <property type="component" value="Unassembled WGS sequence"/>
</dbReference>
<gene>
    <name evidence="2" type="ORF">ODALV1_LOCUS20399</name>
</gene>
<feature type="transmembrane region" description="Helical" evidence="1">
    <location>
        <begin position="180"/>
        <end position="199"/>
    </location>
</feature>
<evidence type="ECO:0000256" key="1">
    <source>
        <dbReference type="SAM" id="Phobius"/>
    </source>
</evidence>
<evidence type="ECO:0000313" key="2">
    <source>
        <dbReference type="EMBL" id="CAL8123965.1"/>
    </source>
</evidence>
<proteinExistence type="predicted"/>
<reference evidence="2 3" key="1">
    <citation type="submission" date="2024-08" db="EMBL/GenBank/DDBJ databases">
        <authorList>
            <person name="Cucini C."/>
            <person name="Frati F."/>
        </authorList>
    </citation>
    <scope>NUCLEOTIDE SEQUENCE [LARGE SCALE GENOMIC DNA]</scope>
</reference>
<keyword evidence="1" id="KW-0812">Transmembrane</keyword>
<keyword evidence="1" id="KW-1133">Transmembrane helix</keyword>
<dbReference type="EMBL" id="CAXLJM020000068">
    <property type="protein sequence ID" value="CAL8123965.1"/>
    <property type="molecule type" value="Genomic_DNA"/>
</dbReference>
<name>A0ABP1RD12_9HEXA</name>
<sequence>MIVSELWDVKLPIKSLDQLFEFADKIYLLTSSDSSYEDLESLNKTRPELGSKLELQDVLEVLPQLIQNPGKSCVLSWLDNVAMFVNEEQPHKLRSKINGFDVSSETLEYVCQTFSSFQFQKLSSMYVPKNSELEKLFNYRIIIGLERGLIRKYWNEYKKYVDPPCIQSNQMTPMDIGDVFFAYCIIASAMSISLVLLFFEKLYWWLKLQVQFIQLHIS</sequence>
<evidence type="ECO:0000313" key="3">
    <source>
        <dbReference type="Proteomes" id="UP001642540"/>
    </source>
</evidence>
<accession>A0ABP1RD12</accession>
<comment type="caution">
    <text evidence="2">The sequence shown here is derived from an EMBL/GenBank/DDBJ whole genome shotgun (WGS) entry which is preliminary data.</text>
</comment>